<evidence type="ECO:0000256" key="7">
    <source>
        <dbReference type="ARBA" id="ARBA00058004"/>
    </source>
</evidence>
<dbReference type="PANTHER" id="PTHR43711:SF26">
    <property type="entry name" value="SENSOR HISTIDINE KINASE RCSC"/>
    <property type="match status" value="1"/>
</dbReference>
<dbReference type="SUPFAM" id="SSF47384">
    <property type="entry name" value="Homodimeric domain of signal transducing histidine kinase"/>
    <property type="match status" value="1"/>
</dbReference>
<dbReference type="InterPro" id="IPR003661">
    <property type="entry name" value="HisK_dim/P_dom"/>
</dbReference>
<dbReference type="GO" id="GO:0000155">
    <property type="term" value="F:phosphorelay sensor kinase activity"/>
    <property type="evidence" value="ECO:0007669"/>
    <property type="project" value="InterPro"/>
</dbReference>
<keyword evidence="9" id="KW-0472">Membrane</keyword>
<evidence type="ECO:0000256" key="5">
    <source>
        <dbReference type="ARBA" id="ARBA00022777"/>
    </source>
</evidence>
<evidence type="ECO:0000256" key="2">
    <source>
        <dbReference type="ARBA" id="ARBA00012438"/>
    </source>
</evidence>
<keyword evidence="4" id="KW-0808">Transferase</keyword>
<feature type="transmembrane region" description="Helical" evidence="9">
    <location>
        <begin position="300"/>
        <end position="322"/>
    </location>
</feature>
<dbReference type="Pfam" id="PF00512">
    <property type="entry name" value="HisKA"/>
    <property type="match status" value="1"/>
</dbReference>
<dbReference type="RefSeq" id="WP_141350033.1">
    <property type="nucleotide sequence ID" value="NZ_BJNV01000012.1"/>
</dbReference>
<evidence type="ECO:0000256" key="6">
    <source>
        <dbReference type="ARBA" id="ARBA00023012"/>
    </source>
</evidence>
<proteinExistence type="predicted"/>
<dbReference type="InterPro" id="IPR003594">
    <property type="entry name" value="HATPase_dom"/>
</dbReference>
<keyword evidence="9" id="KW-0812">Transmembrane</keyword>
<evidence type="ECO:0000256" key="1">
    <source>
        <dbReference type="ARBA" id="ARBA00000085"/>
    </source>
</evidence>
<keyword evidence="6" id="KW-0902">Two-component regulatory system</keyword>
<organism evidence="11 12">
    <name type="scientific">Zoogloea ramigera</name>
    <dbReference type="NCBI Taxonomy" id="350"/>
    <lineage>
        <taxon>Bacteria</taxon>
        <taxon>Pseudomonadati</taxon>
        <taxon>Pseudomonadota</taxon>
        <taxon>Betaproteobacteria</taxon>
        <taxon>Rhodocyclales</taxon>
        <taxon>Zoogloeaceae</taxon>
        <taxon>Zoogloea</taxon>
    </lineage>
</organism>
<comment type="function">
    <text evidence="7">Member of the two-component regulatory system BvgS/BvgA. Phosphorylates BvgA via a four-step phosphorelay in response to environmental signals.</text>
</comment>
<sequence length="573" mass="63233">MSTFSASADTPASADPRSQPGRRRLFLPILTLTLLVLGLLWAAVLLKAQAEEEVVIRSINTENLNLARAFEEHSVRTIKSVDQTVLFLKHQYEKYGDKVDIAEYVREGMIISGLFNQLGVIDENGIYIKSNLPNHKRVDLSDREHFRVHRETDSGQLFVSKPVLGRASGKWSIQMTRRINKPDGSFGGVVVISVDPFYFSDFYRGVDLGRGGVVSLVGADGIVRARRAGDDASVGQNLSSSPLMKRMAQTPSGSYRVASAADGVTRFYSYRTLKEYPLTVVVGVEETEALAPFVARRRGYLIYVLGVSLVVVFFGAYSVYLLDRQYRISQDLRESQWRAEAANRMKSDFLASMSHELRTPLNGIMGYAELLRETSEGENQEFAGIIHESSQHLLELVNSILDLARIESGKMALQAAREELRPLFERIVRTYYPPAAGKGVGLALTFDDGLPDTLVCDATRVAQVFNNLLSNALKFTDAGEIVLHVARRGAQLEVAVRDSGCGIPADMLPHVFERFRQVDNFLTRREQGTGLGLALVKELVGLMGGEVRVRSEEGQGSEFVVTLPIDGAPATPG</sequence>
<evidence type="ECO:0000256" key="9">
    <source>
        <dbReference type="SAM" id="Phobius"/>
    </source>
</evidence>
<dbReference type="Pfam" id="PF22588">
    <property type="entry name" value="dCache_1_like"/>
    <property type="match status" value="1"/>
</dbReference>
<dbReference type="Gene3D" id="3.30.450.20">
    <property type="entry name" value="PAS domain"/>
    <property type="match status" value="2"/>
</dbReference>
<dbReference type="FunFam" id="3.30.565.10:FF:000010">
    <property type="entry name" value="Sensor histidine kinase RcsC"/>
    <property type="match status" value="1"/>
</dbReference>
<keyword evidence="5" id="KW-0418">Kinase</keyword>
<reference evidence="11 12" key="1">
    <citation type="submission" date="2019-06" db="EMBL/GenBank/DDBJ databases">
        <title>Whole genome shotgun sequence of Zoogloea ramigera NBRC 15342.</title>
        <authorList>
            <person name="Hosoyama A."/>
            <person name="Uohara A."/>
            <person name="Ohji S."/>
            <person name="Ichikawa N."/>
        </authorList>
    </citation>
    <scope>NUCLEOTIDE SEQUENCE [LARGE SCALE GENOMIC DNA]</scope>
    <source>
        <strain evidence="11 12">NBRC 15342</strain>
    </source>
</reference>
<keyword evidence="12" id="KW-1185">Reference proteome</keyword>
<dbReference type="Gene3D" id="1.10.287.130">
    <property type="match status" value="1"/>
</dbReference>
<accession>A0A4Y4CT61</accession>
<evidence type="ECO:0000256" key="8">
    <source>
        <dbReference type="ARBA" id="ARBA00070152"/>
    </source>
</evidence>
<feature type="transmembrane region" description="Helical" evidence="9">
    <location>
        <begin position="25"/>
        <end position="46"/>
    </location>
</feature>
<dbReference type="SMART" id="SM00387">
    <property type="entry name" value="HATPase_c"/>
    <property type="match status" value="1"/>
</dbReference>
<evidence type="ECO:0000259" key="10">
    <source>
        <dbReference type="PROSITE" id="PS50109"/>
    </source>
</evidence>
<dbReference type="OrthoDB" id="567977at2"/>
<dbReference type="FunFam" id="1.10.287.130:FF:000001">
    <property type="entry name" value="Two-component sensor histidine kinase"/>
    <property type="match status" value="1"/>
</dbReference>
<dbReference type="CDD" id="cd16922">
    <property type="entry name" value="HATPase_EvgS-ArcB-TorS-like"/>
    <property type="match status" value="1"/>
</dbReference>
<dbReference type="Proteomes" id="UP000318422">
    <property type="component" value="Unassembled WGS sequence"/>
</dbReference>
<evidence type="ECO:0000256" key="3">
    <source>
        <dbReference type="ARBA" id="ARBA00022553"/>
    </source>
</evidence>
<evidence type="ECO:0000256" key="4">
    <source>
        <dbReference type="ARBA" id="ARBA00022679"/>
    </source>
</evidence>
<dbReference type="InterPro" id="IPR050736">
    <property type="entry name" value="Sensor_HK_Regulatory"/>
</dbReference>
<protein>
    <recommendedName>
        <fullName evidence="8">Virulence sensor protein BvgS</fullName>
        <ecNumber evidence="2">2.7.13.3</ecNumber>
    </recommendedName>
</protein>
<dbReference type="InterPro" id="IPR036097">
    <property type="entry name" value="HisK_dim/P_sf"/>
</dbReference>
<dbReference type="Pfam" id="PF02518">
    <property type="entry name" value="HATPase_c"/>
    <property type="match status" value="1"/>
</dbReference>
<dbReference type="CDD" id="cd12915">
    <property type="entry name" value="PDC2_DGC_like"/>
    <property type="match status" value="1"/>
</dbReference>
<feature type="domain" description="Histidine kinase" evidence="10">
    <location>
        <begin position="352"/>
        <end position="567"/>
    </location>
</feature>
<dbReference type="InterPro" id="IPR005467">
    <property type="entry name" value="His_kinase_dom"/>
</dbReference>
<dbReference type="AlphaFoldDB" id="A0A4Y4CT61"/>
<keyword evidence="3" id="KW-0597">Phosphoprotein</keyword>
<dbReference type="PROSITE" id="PS50109">
    <property type="entry name" value="HIS_KIN"/>
    <property type="match status" value="1"/>
</dbReference>
<keyword evidence="9" id="KW-1133">Transmembrane helix</keyword>
<dbReference type="EMBL" id="BJNV01000012">
    <property type="protein sequence ID" value="GEC94979.1"/>
    <property type="molecule type" value="Genomic_DNA"/>
</dbReference>
<evidence type="ECO:0000313" key="11">
    <source>
        <dbReference type="EMBL" id="GEC94979.1"/>
    </source>
</evidence>
<name>A0A4Y4CT61_ZOORA</name>
<evidence type="ECO:0000313" key="12">
    <source>
        <dbReference type="Proteomes" id="UP000318422"/>
    </source>
</evidence>
<dbReference type="InterPro" id="IPR054327">
    <property type="entry name" value="His-kinase-like_sensor"/>
</dbReference>
<dbReference type="SUPFAM" id="SSF55874">
    <property type="entry name" value="ATPase domain of HSP90 chaperone/DNA topoisomerase II/histidine kinase"/>
    <property type="match status" value="1"/>
</dbReference>
<dbReference type="CDD" id="cd00082">
    <property type="entry name" value="HisKA"/>
    <property type="match status" value="1"/>
</dbReference>
<dbReference type="Gene3D" id="3.30.565.10">
    <property type="entry name" value="Histidine kinase-like ATPase, C-terminal domain"/>
    <property type="match status" value="1"/>
</dbReference>
<dbReference type="InterPro" id="IPR036890">
    <property type="entry name" value="HATPase_C_sf"/>
</dbReference>
<dbReference type="SMART" id="SM00388">
    <property type="entry name" value="HisKA"/>
    <property type="match status" value="1"/>
</dbReference>
<dbReference type="EC" id="2.7.13.3" evidence="2"/>
<gene>
    <name evidence="11" type="ORF">ZRA01_10520</name>
</gene>
<comment type="catalytic activity">
    <reaction evidence="1">
        <text>ATP + protein L-histidine = ADP + protein N-phospho-L-histidine.</text>
        <dbReference type="EC" id="2.7.13.3"/>
    </reaction>
</comment>
<dbReference type="CDD" id="cd12914">
    <property type="entry name" value="PDC1_DGC_like"/>
    <property type="match status" value="1"/>
</dbReference>
<dbReference type="InterPro" id="IPR004358">
    <property type="entry name" value="Sig_transdc_His_kin-like_C"/>
</dbReference>
<dbReference type="PANTHER" id="PTHR43711">
    <property type="entry name" value="TWO-COMPONENT HISTIDINE KINASE"/>
    <property type="match status" value="1"/>
</dbReference>
<dbReference type="PRINTS" id="PR00344">
    <property type="entry name" value="BCTRLSENSOR"/>
</dbReference>
<comment type="caution">
    <text evidence="11">The sequence shown here is derived from an EMBL/GenBank/DDBJ whole genome shotgun (WGS) entry which is preliminary data.</text>
</comment>